<protein>
    <submittedName>
        <fullName evidence="2">Uncharacterized protein</fullName>
    </submittedName>
</protein>
<evidence type="ECO:0000313" key="3">
    <source>
        <dbReference type="Proteomes" id="UP001232156"/>
    </source>
</evidence>
<evidence type="ECO:0000256" key="1">
    <source>
        <dbReference type="SAM" id="Phobius"/>
    </source>
</evidence>
<keyword evidence="1" id="KW-0812">Transmembrane</keyword>
<evidence type="ECO:0000313" key="2">
    <source>
        <dbReference type="EMBL" id="MDR4125493.1"/>
    </source>
</evidence>
<accession>A0ABU1D4X9</accession>
<feature type="transmembrane region" description="Helical" evidence="1">
    <location>
        <begin position="47"/>
        <end position="65"/>
    </location>
</feature>
<organism evidence="2 3">
    <name type="scientific">Yanghanlia caeni</name>
    <dbReference type="NCBI Taxonomy" id="3064283"/>
    <lineage>
        <taxon>Bacteria</taxon>
        <taxon>Pseudomonadati</taxon>
        <taxon>Pseudomonadota</taxon>
        <taxon>Betaproteobacteria</taxon>
        <taxon>Burkholderiales</taxon>
        <taxon>Alcaligenaceae</taxon>
        <taxon>Yanghanlia</taxon>
    </lineage>
</organism>
<sequence length="130" mass="14916">MFFSLLLATFAVALVVSLCVVKAFSRPVRGILNRIIDDSISMAWHRYITFAALVVGISGGVRIYSLERYIQPERLPEGEAVPLELTAERWTLEIYRTVIECLQSMAWMYLVVFLFALIAYVIVRIAERRK</sequence>
<name>A0ABU1D4X9_9BURK</name>
<keyword evidence="1" id="KW-0472">Membrane</keyword>
<comment type="caution">
    <text evidence="2">The sequence shown here is derived from an EMBL/GenBank/DDBJ whole genome shotgun (WGS) entry which is preliminary data.</text>
</comment>
<keyword evidence="3" id="KW-1185">Reference proteome</keyword>
<proteinExistence type="predicted"/>
<feature type="transmembrane region" description="Helical" evidence="1">
    <location>
        <begin position="106"/>
        <end position="126"/>
    </location>
</feature>
<gene>
    <name evidence="2" type="ORF">Q8947_05795</name>
</gene>
<reference evidence="2 3" key="1">
    <citation type="submission" date="2023-08" db="EMBL/GenBank/DDBJ databases">
        <title>Alcaligenaceae gen. nov., a novel taxon isolated from the sludge of Yixing Pesticide Factory.</title>
        <authorList>
            <person name="Ruan L."/>
        </authorList>
    </citation>
    <scope>NUCLEOTIDE SEQUENCE [LARGE SCALE GENOMIC DNA]</scope>
    <source>
        <strain evidence="2 3">LG-2</strain>
    </source>
</reference>
<dbReference type="Proteomes" id="UP001232156">
    <property type="component" value="Unassembled WGS sequence"/>
</dbReference>
<dbReference type="EMBL" id="JAUZQE010000009">
    <property type="protein sequence ID" value="MDR4125493.1"/>
    <property type="molecule type" value="Genomic_DNA"/>
</dbReference>
<keyword evidence="1" id="KW-1133">Transmembrane helix</keyword>
<dbReference type="RefSeq" id="WP_165277740.1">
    <property type="nucleotide sequence ID" value="NZ_JAUZQE010000009.1"/>
</dbReference>